<dbReference type="Pfam" id="PF08652">
    <property type="entry name" value="RAI1"/>
    <property type="match status" value="1"/>
</dbReference>
<dbReference type="GO" id="GO:0005829">
    <property type="term" value="C:cytosol"/>
    <property type="evidence" value="ECO:0007669"/>
    <property type="project" value="TreeGrafter"/>
</dbReference>
<dbReference type="GO" id="GO:0034353">
    <property type="term" value="F:mRNA 5'-diphosphatase activity"/>
    <property type="evidence" value="ECO:0007669"/>
    <property type="project" value="TreeGrafter"/>
</dbReference>
<protein>
    <recommendedName>
        <fullName evidence="2">Decapping nuclease</fullName>
        <ecNumber evidence="2">3.6.1.-</ecNumber>
    </recommendedName>
</protein>
<dbReference type="GO" id="GO:0000166">
    <property type="term" value="F:nucleotide binding"/>
    <property type="evidence" value="ECO:0007669"/>
    <property type="project" value="UniProtKB-KW"/>
</dbReference>
<proteinExistence type="inferred from homology"/>
<sequence length="360" mass="42449">MMKMIYKPLSADPENYYVNYEMRPNIRRVGEFSLDENCNFLNKQRTAARYLREIYGYTNFLQKPLSLKEGYFTWIPFKRGEQLPQIQRWIIETASKGQNLNEVTDAKIVTDRAILVNVAISPYFLDKDGLKIVCQKYNGVIFMKEFETYKKKRTESDIMKDAEKKVLVYGGNKFQQLISKPENEDTDNSEQVNGHVQFCAVFNADFEGIKVLYRAQINCLTPDGREYLEAKTQKCNIGGGPHFARKALKWWIQAYLTTAHKLVLGIRNESHSLCKTHFLDINRMLEFGSTWDVNVCFVFLRKFLRTVRDIMSHLMDNYVLIIECKPYNYEFTFEVLEEKNNRAKEYAFIEQDLKKHFQSY</sequence>
<keyword evidence="2" id="KW-0694">RNA-binding</keyword>
<dbReference type="PANTHER" id="PTHR12395:SF9">
    <property type="entry name" value="DECAPPING AND EXORIBONUCLEASE PROTEIN"/>
    <property type="match status" value="1"/>
</dbReference>
<dbReference type="Proteomes" id="UP001201812">
    <property type="component" value="Unassembled WGS sequence"/>
</dbReference>
<comment type="function">
    <text evidence="2">Decapping enzyme for NAD-capped RNAs: specifically hydrolyzes the nicotinamide adenine dinucleotide (NAD) cap from a subset of RNAs by removing the entire NAD moiety from the 5'-end of an NAD-capped RNA.</text>
</comment>
<keyword evidence="2" id="KW-0539">Nucleus</keyword>
<evidence type="ECO:0000256" key="1">
    <source>
        <dbReference type="ARBA" id="ARBA00006562"/>
    </source>
</evidence>
<keyword evidence="2" id="KW-0479">Metal-binding</keyword>
<dbReference type="GO" id="GO:0003723">
    <property type="term" value="F:RNA binding"/>
    <property type="evidence" value="ECO:0007669"/>
    <property type="project" value="UniProtKB-KW"/>
</dbReference>
<organism evidence="4 5">
    <name type="scientific">Ditylenchus destructor</name>
    <dbReference type="NCBI Taxonomy" id="166010"/>
    <lineage>
        <taxon>Eukaryota</taxon>
        <taxon>Metazoa</taxon>
        <taxon>Ecdysozoa</taxon>
        <taxon>Nematoda</taxon>
        <taxon>Chromadorea</taxon>
        <taxon>Rhabditida</taxon>
        <taxon>Tylenchina</taxon>
        <taxon>Tylenchomorpha</taxon>
        <taxon>Sphaerularioidea</taxon>
        <taxon>Anguinidae</taxon>
        <taxon>Anguininae</taxon>
        <taxon>Ditylenchus</taxon>
    </lineage>
</organism>
<dbReference type="EC" id="3.6.1.-" evidence="2"/>
<reference evidence="4" key="1">
    <citation type="submission" date="2022-01" db="EMBL/GenBank/DDBJ databases">
        <title>Genome Sequence Resource for Two Populations of Ditylenchus destructor, the Migratory Endoparasitic Phytonematode.</title>
        <authorList>
            <person name="Zhang H."/>
            <person name="Lin R."/>
            <person name="Xie B."/>
        </authorList>
    </citation>
    <scope>NUCLEOTIDE SEQUENCE</scope>
    <source>
        <strain evidence="4">BazhouSP</strain>
    </source>
</reference>
<dbReference type="GO" id="GO:0046872">
    <property type="term" value="F:metal ion binding"/>
    <property type="evidence" value="ECO:0007669"/>
    <property type="project" value="UniProtKB-KW"/>
</dbReference>
<dbReference type="EMBL" id="JAKKPZ010000008">
    <property type="protein sequence ID" value="KAI1718002.1"/>
    <property type="molecule type" value="Genomic_DNA"/>
</dbReference>
<name>A0AAD4N4K8_9BILA</name>
<dbReference type="GO" id="GO:0005634">
    <property type="term" value="C:nucleus"/>
    <property type="evidence" value="ECO:0007669"/>
    <property type="project" value="UniProtKB-SubCell"/>
</dbReference>
<feature type="domain" description="RAI1-like" evidence="3">
    <location>
        <begin position="28"/>
        <end position="350"/>
    </location>
</feature>
<gene>
    <name evidence="4" type="ORF">DdX_06412</name>
</gene>
<evidence type="ECO:0000313" key="4">
    <source>
        <dbReference type="EMBL" id="KAI1718002.1"/>
    </source>
</evidence>
<comment type="subcellular location">
    <subcellularLocation>
        <location evidence="2">Nucleus</location>
    </subcellularLocation>
</comment>
<keyword evidence="5" id="KW-1185">Reference proteome</keyword>
<evidence type="ECO:0000256" key="2">
    <source>
        <dbReference type="RuleBase" id="RU367113"/>
    </source>
</evidence>
<dbReference type="PANTHER" id="PTHR12395">
    <property type="entry name" value="DOM-3 RELATED"/>
    <property type="match status" value="1"/>
</dbReference>
<dbReference type="GO" id="GO:0000956">
    <property type="term" value="P:nuclear-transcribed mRNA catabolic process"/>
    <property type="evidence" value="ECO:0007669"/>
    <property type="project" value="TreeGrafter"/>
</dbReference>
<dbReference type="GO" id="GO:0004518">
    <property type="term" value="F:nuclease activity"/>
    <property type="evidence" value="ECO:0007669"/>
    <property type="project" value="UniProtKB-KW"/>
</dbReference>
<dbReference type="GO" id="GO:0110155">
    <property type="term" value="P:NAD-cap decapping"/>
    <property type="evidence" value="ECO:0007669"/>
    <property type="project" value="TreeGrafter"/>
</dbReference>
<keyword evidence="2" id="KW-0547">Nucleotide-binding</keyword>
<evidence type="ECO:0000259" key="3">
    <source>
        <dbReference type="Pfam" id="PF08652"/>
    </source>
</evidence>
<evidence type="ECO:0000313" key="5">
    <source>
        <dbReference type="Proteomes" id="UP001201812"/>
    </source>
</evidence>
<comment type="caution">
    <text evidence="4">The sequence shown here is derived from an EMBL/GenBank/DDBJ whole genome shotgun (WGS) entry which is preliminary data.</text>
</comment>
<keyword evidence="2" id="KW-0540">Nuclease</keyword>
<dbReference type="InterPro" id="IPR013961">
    <property type="entry name" value="RAI1"/>
</dbReference>
<dbReference type="InterPro" id="IPR039039">
    <property type="entry name" value="RAI1-like_fam"/>
</dbReference>
<dbReference type="AlphaFoldDB" id="A0AAD4N4K8"/>
<comment type="cofactor">
    <cofactor evidence="2">
        <name>a divalent metal cation</name>
        <dbReference type="ChEBI" id="CHEBI:60240"/>
    </cofactor>
</comment>
<comment type="similarity">
    <text evidence="1 2">Belongs to the DXO/Dom3Z family.</text>
</comment>
<accession>A0AAD4N4K8</accession>
<keyword evidence="2" id="KW-0378">Hydrolase</keyword>